<dbReference type="PATRIC" id="fig|1618023.3.peg.3507"/>
<dbReference type="RefSeq" id="WP_045054289.1">
    <property type="nucleotide sequence ID" value="NZ_CAWMDP010000040.1"/>
</dbReference>
<keyword evidence="1" id="KW-0175">Coiled coil</keyword>
<accession>A0A0D8ZUM8</accession>
<evidence type="ECO:0000313" key="3">
    <source>
        <dbReference type="Proteomes" id="UP000032452"/>
    </source>
</evidence>
<dbReference type="STRING" id="1618023.UH38_08850"/>
<organism evidence="2 3">
    <name type="scientific">Aliterella atlantica CENA595</name>
    <dbReference type="NCBI Taxonomy" id="1618023"/>
    <lineage>
        <taxon>Bacteria</taxon>
        <taxon>Bacillati</taxon>
        <taxon>Cyanobacteriota</taxon>
        <taxon>Cyanophyceae</taxon>
        <taxon>Chroococcidiopsidales</taxon>
        <taxon>Aliterellaceae</taxon>
        <taxon>Aliterella</taxon>
    </lineage>
</organism>
<keyword evidence="3" id="KW-1185">Reference proteome</keyword>
<comment type="caution">
    <text evidence="2">The sequence shown here is derived from an EMBL/GenBank/DDBJ whole genome shotgun (WGS) entry which is preliminary data.</text>
</comment>
<reference evidence="2 3" key="1">
    <citation type="submission" date="2015-02" db="EMBL/GenBank/DDBJ databases">
        <title>Draft genome of a novel marine cyanobacterium (Chroococcales) isolated from South Atlantic Ocean.</title>
        <authorList>
            <person name="Rigonato J."/>
            <person name="Alvarenga D.O."/>
            <person name="Branco L.H."/>
            <person name="Varani A.M."/>
            <person name="Brandini F.P."/>
            <person name="Fiore M.F."/>
        </authorList>
    </citation>
    <scope>NUCLEOTIDE SEQUENCE [LARGE SCALE GENOMIC DNA]</scope>
    <source>
        <strain evidence="2 3">CENA595</strain>
    </source>
</reference>
<dbReference type="Proteomes" id="UP000032452">
    <property type="component" value="Unassembled WGS sequence"/>
</dbReference>
<evidence type="ECO:0000256" key="1">
    <source>
        <dbReference type="SAM" id="Coils"/>
    </source>
</evidence>
<proteinExistence type="predicted"/>
<sequence length="142" mass="16514">MLYLALVQKQELSGQTHLNLLAHQQDEYKWEINAEARVLRVPEAIALHEGMLVLVELSSQEEMLSIQDATNWVLDLVKTYLTSGVTPAFLKAESERSEQWRQTLTLQNQELARRSLEVEARREQIQALEESFKRDKENENHV</sequence>
<name>A0A0D8ZUM8_9CYAN</name>
<feature type="coiled-coil region" evidence="1">
    <location>
        <begin position="106"/>
        <end position="138"/>
    </location>
</feature>
<protein>
    <submittedName>
        <fullName evidence="2">Uncharacterized protein</fullName>
    </submittedName>
</protein>
<evidence type="ECO:0000313" key="2">
    <source>
        <dbReference type="EMBL" id="KJH72164.1"/>
    </source>
</evidence>
<dbReference type="OrthoDB" id="560974at2"/>
<gene>
    <name evidence="2" type="ORF">UH38_08850</name>
</gene>
<dbReference type="EMBL" id="JYON01000007">
    <property type="protein sequence ID" value="KJH72164.1"/>
    <property type="molecule type" value="Genomic_DNA"/>
</dbReference>
<dbReference type="AlphaFoldDB" id="A0A0D8ZUM8"/>